<dbReference type="AlphaFoldDB" id="A0AA39RDR2"/>
<evidence type="ECO:0000313" key="3">
    <source>
        <dbReference type="EMBL" id="KAK0572086.1"/>
    </source>
</evidence>
<keyword evidence="4" id="KW-1185">Reference proteome</keyword>
<evidence type="ECO:0000313" key="4">
    <source>
        <dbReference type="Proteomes" id="UP001168877"/>
    </source>
</evidence>
<reference evidence="3" key="2">
    <citation type="submission" date="2023-06" db="EMBL/GenBank/DDBJ databases">
        <authorList>
            <person name="Swenson N.G."/>
            <person name="Wegrzyn J.L."/>
            <person name="Mcevoy S.L."/>
        </authorList>
    </citation>
    <scope>NUCLEOTIDE SEQUENCE</scope>
    <source>
        <strain evidence="3">NS2018</strain>
        <tissue evidence="3">Leaf</tissue>
    </source>
</reference>
<gene>
    <name evidence="3" type="ORF">LWI29_025802</name>
</gene>
<keyword evidence="2" id="KW-1133">Transmembrane helix</keyword>
<comment type="caution">
    <text evidence="3">The sequence shown here is derived from an EMBL/GenBank/DDBJ whole genome shotgun (WGS) entry which is preliminary data.</text>
</comment>
<reference evidence="3" key="1">
    <citation type="journal article" date="2022" name="Plant J.">
        <title>Strategies of tolerance reflected in two North American maple genomes.</title>
        <authorList>
            <person name="McEvoy S.L."/>
            <person name="Sezen U.U."/>
            <person name="Trouern-Trend A."/>
            <person name="McMahon S.M."/>
            <person name="Schaberg P.G."/>
            <person name="Yang J."/>
            <person name="Wegrzyn J.L."/>
            <person name="Swenson N.G."/>
        </authorList>
    </citation>
    <scope>NUCLEOTIDE SEQUENCE</scope>
    <source>
        <strain evidence="3">NS2018</strain>
    </source>
</reference>
<feature type="transmembrane region" description="Helical" evidence="2">
    <location>
        <begin position="142"/>
        <end position="162"/>
    </location>
</feature>
<evidence type="ECO:0000256" key="1">
    <source>
        <dbReference type="SAM" id="MobiDB-lite"/>
    </source>
</evidence>
<sequence length="168" mass="17946">MNEPSGHAADEAAVETDDQTSSVAAKGKQKVREPSGSEDGDQAKEEVKDQAVETNVHSAPVLQAGQNTEVLHLESPPTSGSPKGSVYTDLILSPDIDTSGPDPSGQFDNPSPQAVDKALCNCSRLYRVRLNKFYSSARLVRLYLVFSDIVALVLSSLSSWGANVSHFD</sequence>
<feature type="compositionally biased region" description="Basic and acidic residues" evidence="1">
    <location>
        <begin position="30"/>
        <end position="51"/>
    </location>
</feature>
<name>A0AA39RDR2_ACESA</name>
<feature type="region of interest" description="Disordered" evidence="1">
    <location>
        <begin position="1"/>
        <end position="112"/>
    </location>
</feature>
<accession>A0AA39RDR2</accession>
<keyword evidence="2" id="KW-0472">Membrane</keyword>
<proteinExistence type="predicted"/>
<dbReference type="Proteomes" id="UP001168877">
    <property type="component" value="Unassembled WGS sequence"/>
</dbReference>
<evidence type="ECO:0000256" key="2">
    <source>
        <dbReference type="SAM" id="Phobius"/>
    </source>
</evidence>
<keyword evidence="2" id="KW-0812">Transmembrane</keyword>
<protein>
    <submittedName>
        <fullName evidence="3">Uncharacterized protein</fullName>
    </submittedName>
</protein>
<dbReference type="EMBL" id="JAUESC010000388">
    <property type="protein sequence ID" value="KAK0572086.1"/>
    <property type="molecule type" value="Genomic_DNA"/>
</dbReference>
<organism evidence="3 4">
    <name type="scientific">Acer saccharum</name>
    <name type="common">Sugar maple</name>
    <dbReference type="NCBI Taxonomy" id="4024"/>
    <lineage>
        <taxon>Eukaryota</taxon>
        <taxon>Viridiplantae</taxon>
        <taxon>Streptophyta</taxon>
        <taxon>Embryophyta</taxon>
        <taxon>Tracheophyta</taxon>
        <taxon>Spermatophyta</taxon>
        <taxon>Magnoliopsida</taxon>
        <taxon>eudicotyledons</taxon>
        <taxon>Gunneridae</taxon>
        <taxon>Pentapetalae</taxon>
        <taxon>rosids</taxon>
        <taxon>malvids</taxon>
        <taxon>Sapindales</taxon>
        <taxon>Sapindaceae</taxon>
        <taxon>Hippocastanoideae</taxon>
        <taxon>Acereae</taxon>
        <taxon>Acer</taxon>
    </lineage>
</organism>